<name>A0ABR7PEP3_9FIRM</name>
<evidence type="ECO:0000313" key="3">
    <source>
        <dbReference type="Proteomes" id="UP000661649"/>
    </source>
</evidence>
<proteinExistence type="predicted"/>
<comment type="caution">
    <text evidence="2">The sequence shown here is derived from an EMBL/GenBank/DDBJ whole genome shotgun (WGS) entry which is preliminary data.</text>
</comment>
<gene>
    <name evidence="2" type="ORF">H8712_14900</name>
</gene>
<evidence type="ECO:0008006" key="4">
    <source>
        <dbReference type="Google" id="ProtNLM"/>
    </source>
</evidence>
<reference evidence="2 3" key="1">
    <citation type="submission" date="2020-08" db="EMBL/GenBank/DDBJ databases">
        <title>Genome public.</title>
        <authorList>
            <person name="Liu C."/>
            <person name="Sun Q."/>
        </authorList>
    </citation>
    <scope>NUCLEOTIDE SEQUENCE [LARGE SCALE GENOMIC DNA]</scope>
    <source>
        <strain evidence="2 3">3_YM_SP_D4_24.mj</strain>
    </source>
</reference>
<keyword evidence="1" id="KW-0732">Signal</keyword>
<protein>
    <recommendedName>
        <fullName evidence="4">DUF4430 domain-containing protein</fullName>
    </recommendedName>
</protein>
<dbReference type="EMBL" id="JACRTP010000009">
    <property type="protein sequence ID" value="MBC8629872.1"/>
    <property type="molecule type" value="Genomic_DNA"/>
</dbReference>
<accession>A0ABR7PEP3</accession>
<dbReference type="Proteomes" id="UP000661649">
    <property type="component" value="Unassembled WGS sequence"/>
</dbReference>
<sequence>MQTKKVVSVLLAGVTTLSMAMPVLAANGDPNLVVTPDTLYSTPIEANSSVTLGLMPANAYYQRTGFDSEDAAKSGLKVDSINAGKGKIIENYAYGAKETADGWAGTVTITGAAGQYGPASLHIVNTNNTSAGIDMTVYVESAEDVADATGVTVKVKDCHNDTGMKVDGEDLTVAKAKGNSGNPFSNSEGAAQTYPTAGDALYSLMKEGEISFTQYGGYVSEISDTDGNKLSGYSSEDYTEYYGWYYCVIDGEGSKANIVEGSDIVSASVLPVDDNDTVVWAFGTEDEANNYFDEVLSAK</sequence>
<keyword evidence="3" id="KW-1185">Reference proteome</keyword>
<organism evidence="2 3">
    <name type="scientific">Blautia stercoris</name>
    <dbReference type="NCBI Taxonomy" id="871664"/>
    <lineage>
        <taxon>Bacteria</taxon>
        <taxon>Bacillati</taxon>
        <taxon>Bacillota</taxon>
        <taxon>Clostridia</taxon>
        <taxon>Lachnospirales</taxon>
        <taxon>Lachnospiraceae</taxon>
        <taxon>Blautia</taxon>
    </lineage>
</organism>
<evidence type="ECO:0000313" key="2">
    <source>
        <dbReference type="EMBL" id="MBC8629872.1"/>
    </source>
</evidence>
<evidence type="ECO:0000256" key="1">
    <source>
        <dbReference type="SAM" id="SignalP"/>
    </source>
</evidence>
<feature type="chain" id="PRO_5045518220" description="DUF4430 domain-containing protein" evidence="1">
    <location>
        <begin position="26"/>
        <end position="299"/>
    </location>
</feature>
<dbReference type="RefSeq" id="WP_187559234.1">
    <property type="nucleotide sequence ID" value="NZ_JACRTP010000009.1"/>
</dbReference>
<feature type="signal peptide" evidence="1">
    <location>
        <begin position="1"/>
        <end position="25"/>
    </location>
</feature>